<feature type="domain" description="VAN3-binding protein-like auxin canalisation" evidence="1">
    <location>
        <begin position="10"/>
        <end position="50"/>
    </location>
</feature>
<protein>
    <submittedName>
        <fullName evidence="2">(rape) hypothetical protein</fullName>
    </submittedName>
</protein>
<dbReference type="EMBL" id="HG994372">
    <property type="protein sequence ID" value="CAF2116507.1"/>
    <property type="molecule type" value="Genomic_DNA"/>
</dbReference>
<sequence length="132" mass="13705">MSVDMLLLDSKIHAAVSLAGVDAAVADIAGATAASSCYGKDEQMAKTVVADPRSVNAANVWVFGAMLRGVAKWKVRYIKEVLNIASVTPVGKGLTTSEGCIDLIVVAVEVRVVDSSHSGELIQEDFLGAGSK</sequence>
<accession>A0A816UXD1</accession>
<reference evidence="2" key="1">
    <citation type="submission" date="2021-01" db="EMBL/GenBank/DDBJ databases">
        <authorList>
            <consortium name="Genoscope - CEA"/>
            <person name="William W."/>
        </authorList>
    </citation>
    <scope>NUCLEOTIDE SEQUENCE</scope>
</reference>
<gene>
    <name evidence="2" type="ORF">DARMORV10_C08P51360.1</name>
</gene>
<name>A0A816UXD1_BRANA</name>
<dbReference type="AlphaFoldDB" id="A0A816UXD1"/>
<dbReference type="Pfam" id="PF05703">
    <property type="entry name" value="Auxin_canalis"/>
    <property type="match status" value="1"/>
</dbReference>
<dbReference type="Proteomes" id="UP001295469">
    <property type="component" value="Chromosome C08"/>
</dbReference>
<evidence type="ECO:0000313" key="2">
    <source>
        <dbReference type="EMBL" id="CAF2116507.1"/>
    </source>
</evidence>
<proteinExistence type="predicted"/>
<organism evidence="2">
    <name type="scientific">Brassica napus</name>
    <name type="common">Rape</name>
    <dbReference type="NCBI Taxonomy" id="3708"/>
    <lineage>
        <taxon>Eukaryota</taxon>
        <taxon>Viridiplantae</taxon>
        <taxon>Streptophyta</taxon>
        <taxon>Embryophyta</taxon>
        <taxon>Tracheophyta</taxon>
        <taxon>Spermatophyta</taxon>
        <taxon>Magnoliopsida</taxon>
        <taxon>eudicotyledons</taxon>
        <taxon>Gunneridae</taxon>
        <taxon>Pentapetalae</taxon>
        <taxon>rosids</taxon>
        <taxon>malvids</taxon>
        <taxon>Brassicales</taxon>
        <taxon>Brassicaceae</taxon>
        <taxon>Brassiceae</taxon>
        <taxon>Brassica</taxon>
    </lineage>
</organism>
<evidence type="ECO:0000259" key="1">
    <source>
        <dbReference type="Pfam" id="PF05703"/>
    </source>
</evidence>
<dbReference type="InterPro" id="IPR008546">
    <property type="entry name" value="VAN3-bd-like_auxin_canal"/>
</dbReference>